<evidence type="ECO:0000313" key="4">
    <source>
        <dbReference type="EMBL" id="KKM25226.1"/>
    </source>
</evidence>
<dbReference type="Pfam" id="PF00560">
    <property type="entry name" value="LRR_1"/>
    <property type="match status" value="1"/>
</dbReference>
<dbReference type="Pfam" id="PF23598">
    <property type="entry name" value="LRR_14"/>
    <property type="match status" value="1"/>
</dbReference>
<comment type="caution">
    <text evidence="4">The sequence shown here is derived from an EMBL/GenBank/DDBJ whole genome shotgun (WGS) entry which is preliminary data.</text>
</comment>
<dbReference type="PROSITE" id="PS51450">
    <property type="entry name" value="LRR"/>
    <property type="match status" value="3"/>
</dbReference>
<dbReference type="InterPro" id="IPR032675">
    <property type="entry name" value="LRR_dom_sf"/>
</dbReference>
<name>A0A0F9ICB5_9ZZZZ</name>
<sequence>MITFKEFKISDYITLKLVFGKTIIYVAGRRFWKCRFLLLQIPEGESELASLKSINSIDEAAEMLDASLEPLDGKVFMYSIPPETEFWGHCSNLQAWYENGYDTRLLHSNIAFPLLYELAEAGDPQALKVFKEEIAERYNTGIESVRKYLEHEYLKYLTTEEFLSNIDEEEFEALNKLRKLQPDVSRLGLQYKKGKITRLMLNGYKFKRVPSEIRRFTSLEHLEMTSNLLETLPEWIGELTSLKELQVYNNQLKSLPESFGALKSLQILKAFNNNLRQLPDSIGNLESLRMLNLHHNELISLPETVGNLVNLEELLLRGNKLSTLPNSIGRLDNLEVLVLDENELCKLPDSILDLENLRILGIDGNNVEKLPYSSGSYQNLRALNISNNPIYKMPDFVYGLPKLERLTIRGLGSIESRISLEKFKNKHIMILLSGQKMIEK</sequence>
<dbReference type="InterPro" id="IPR003591">
    <property type="entry name" value="Leu-rich_rpt_typical-subtyp"/>
</dbReference>
<accession>A0A0F9ICB5</accession>
<dbReference type="InterPro" id="IPR001611">
    <property type="entry name" value="Leu-rich_rpt"/>
</dbReference>
<dbReference type="PANTHER" id="PTHR48051:SF39">
    <property type="entry name" value="P53-INDUCED DEATH DOMAIN PROTEIN 1"/>
    <property type="match status" value="1"/>
</dbReference>
<proteinExistence type="predicted"/>
<protein>
    <recommendedName>
        <fullName evidence="3">Disease resistance R13L4/SHOC-2-like LRR domain-containing protein</fullName>
    </recommendedName>
</protein>
<dbReference type="SMART" id="SM00369">
    <property type="entry name" value="LRR_TYP"/>
    <property type="match status" value="6"/>
</dbReference>
<reference evidence="4" key="1">
    <citation type="journal article" date="2015" name="Nature">
        <title>Complex archaea that bridge the gap between prokaryotes and eukaryotes.</title>
        <authorList>
            <person name="Spang A."/>
            <person name="Saw J.H."/>
            <person name="Jorgensen S.L."/>
            <person name="Zaremba-Niedzwiedzka K."/>
            <person name="Martijn J."/>
            <person name="Lind A.E."/>
            <person name="van Eijk R."/>
            <person name="Schleper C."/>
            <person name="Guy L."/>
            <person name="Ettema T.J."/>
        </authorList>
    </citation>
    <scope>NUCLEOTIDE SEQUENCE</scope>
</reference>
<dbReference type="SMART" id="SM00364">
    <property type="entry name" value="LRR_BAC"/>
    <property type="match status" value="8"/>
</dbReference>
<dbReference type="EMBL" id="LAZR01012758">
    <property type="protein sequence ID" value="KKM25226.1"/>
    <property type="molecule type" value="Genomic_DNA"/>
</dbReference>
<dbReference type="Gene3D" id="3.80.10.10">
    <property type="entry name" value="Ribonuclease Inhibitor"/>
    <property type="match status" value="2"/>
</dbReference>
<gene>
    <name evidence="4" type="ORF">LCGC14_1597140</name>
</gene>
<organism evidence="4">
    <name type="scientific">marine sediment metagenome</name>
    <dbReference type="NCBI Taxonomy" id="412755"/>
    <lineage>
        <taxon>unclassified sequences</taxon>
        <taxon>metagenomes</taxon>
        <taxon>ecological metagenomes</taxon>
    </lineage>
</organism>
<keyword evidence="2" id="KW-0677">Repeat</keyword>
<dbReference type="PANTHER" id="PTHR48051">
    <property type="match status" value="1"/>
</dbReference>
<dbReference type="GO" id="GO:0005737">
    <property type="term" value="C:cytoplasm"/>
    <property type="evidence" value="ECO:0007669"/>
    <property type="project" value="TreeGrafter"/>
</dbReference>
<dbReference type="AlphaFoldDB" id="A0A0F9ICB5"/>
<dbReference type="InterPro" id="IPR050216">
    <property type="entry name" value="LRR_domain-containing"/>
</dbReference>
<feature type="domain" description="Disease resistance R13L4/SHOC-2-like LRR" evidence="3">
    <location>
        <begin position="281"/>
        <end position="360"/>
    </location>
</feature>
<evidence type="ECO:0000259" key="3">
    <source>
        <dbReference type="Pfam" id="PF23598"/>
    </source>
</evidence>
<evidence type="ECO:0000256" key="2">
    <source>
        <dbReference type="ARBA" id="ARBA00022737"/>
    </source>
</evidence>
<dbReference type="InterPro" id="IPR055414">
    <property type="entry name" value="LRR_R13L4/SHOC2-like"/>
</dbReference>
<keyword evidence="1" id="KW-0433">Leucine-rich repeat</keyword>
<dbReference type="SUPFAM" id="SSF52058">
    <property type="entry name" value="L domain-like"/>
    <property type="match status" value="1"/>
</dbReference>
<evidence type="ECO:0000256" key="1">
    <source>
        <dbReference type="ARBA" id="ARBA00022614"/>
    </source>
</evidence>